<feature type="chain" id="PRO_5012536042" evidence="7">
    <location>
        <begin position="29"/>
        <end position="455"/>
    </location>
</feature>
<dbReference type="AlphaFoldDB" id="A0A255Z9X0"/>
<dbReference type="Proteomes" id="UP000216998">
    <property type="component" value="Unassembled WGS sequence"/>
</dbReference>
<feature type="signal peptide" evidence="7">
    <location>
        <begin position="1"/>
        <end position="28"/>
    </location>
</feature>
<evidence type="ECO:0000256" key="3">
    <source>
        <dbReference type="ARBA" id="ARBA00022723"/>
    </source>
</evidence>
<keyword evidence="2" id="KW-0645">Protease</keyword>
<feature type="domain" description="Peptidase M48" evidence="8">
    <location>
        <begin position="53"/>
        <end position="228"/>
    </location>
</feature>
<proteinExistence type="predicted"/>
<keyword evidence="3" id="KW-0479">Metal-binding</keyword>
<dbReference type="Gene3D" id="1.25.40.10">
    <property type="entry name" value="Tetratricopeptide repeat domain"/>
    <property type="match status" value="1"/>
</dbReference>
<keyword evidence="6" id="KW-0482">Metalloprotease</keyword>
<dbReference type="CDD" id="cd07324">
    <property type="entry name" value="M48C_Oma1-like"/>
    <property type="match status" value="1"/>
</dbReference>
<organism evidence="9 10">
    <name type="scientific">Niveispirillum lacus</name>
    <dbReference type="NCBI Taxonomy" id="1981099"/>
    <lineage>
        <taxon>Bacteria</taxon>
        <taxon>Pseudomonadati</taxon>
        <taxon>Pseudomonadota</taxon>
        <taxon>Alphaproteobacteria</taxon>
        <taxon>Rhodospirillales</taxon>
        <taxon>Azospirillaceae</taxon>
        <taxon>Niveispirillum</taxon>
    </lineage>
</organism>
<dbReference type="OrthoDB" id="9814887at2"/>
<dbReference type="InterPro" id="IPR001915">
    <property type="entry name" value="Peptidase_M48"/>
</dbReference>
<protein>
    <submittedName>
        <fullName evidence="9">Peptidase M48</fullName>
    </submittedName>
</protein>
<dbReference type="GO" id="GO:0046872">
    <property type="term" value="F:metal ion binding"/>
    <property type="evidence" value="ECO:0007669"/>
    <property type="project" value="UniProtKB-KW"/>
</dbReference>
<evidence type="ECO:0000256" key="5">
    <source>
        <dbReference type="ARBA" id="ARBA00022833"/>
    </source>
</evidence>
<name>A0A255Z9X0_9PROT</name>
<dbReference type="GO" id="GO:0004222">
    <property type="term" value="F:metalloendopeptidase activity"/>
    <property type="evidence" value="ECO:0007669"/>
    <property type="project" value="InterPro"/>
</dbReference>
<dbReference type="GO" id="GO:0016020">
    <property type="term" value="C:membrane"/>
    <property type="evidence" value="ECO:0007669"/>
    <property type="project" value="TreeGrafter"/>
</dbReference>
<dbReference type="SUPFAM" id="SSF48452">
    <property type="entry name" value="TPR-like"/>
    <property type="match status" value="1"/>
</dbReference>
<keyword evidence="5" id="KW-0862">Zinc</keyword>
<comment type="cofactor">
    <cofactor evidence="1">
        <name>Zn(2+)</name>
        <dbReference type="ChEBI" id="CHEBI:29105"/>
    </cofactor>
</comment>
<dbReference type="Gene3D" id="3.30.2010.10">
    <property type="entry name" value="Metalloproteases ('zincins'), catalytic domain"/>
    <property type="match status" value="1"/>
</dbReference>
<accession>A0A255Z9X0</accession>
<evidence type="ECO:0000256" key="6">
    <source>
        <dbReference type="ARBA" id="ARBA00023049"/>
    </source>
</evidence>
<evidence type="ECO:0000256" key="1">
    <source>
        <dbReference type="ARBA" id="ARBA00001947"/>
    </source>
</evidence>
<evidence type="ECO:0000313" key="9">
    <source>
        <dbReference type="EMBL" id="OYQ37694.1"/>
    </source>
</evidence>
<keyword evidence="4" id="KW-0378">Hydrolase</keyword>
<gene>
    <name evidence="9" type="ORF">CHU95_00575</name>
</gene>
<sequence>MFAVPKRIASAAVALFMSATLAVQPAMAQRSISFIRDTEIEHILRTYSTPILQVAGLVPESVTIAMVNDDSLNAFVAGGQNMFFHTGFLMDTTLEELIGVAAHETGHIAGGHLARAGDAMSNAATIASIFTLLGMAAAIGAGRTDVGIGVMGGGQEAALRTFFAFTRGQEGAADEAAMQYLEKLGWSSEGLLKMMQRLAGQELLPESRQVEYVRTHPLTRNRIEAIRNFVETKSQNNGKRLPEEFYTKHERMVAKLMGFMRPELALRHYAATDTSIPARYARAIALYQRGNVREALVMTDGLIAQEKDNAYFHELKGQILFEDGRAADAVIPYRESVRLDPESGLLRNALGHALLEVGNDRVLNEAITHLLAAARLEHNSALTWRLLSSAYSRADMQPQLAYARAEEALSRGDIRAAKYHADRAERMLPAGSPEWIRAQDIRVMVESHPVSREYN</sequence>
<evidence type="ECO:0000259" key="8">
    <source>
        <dbReference type="Pfam" id="PF01435"/>
    </source>
</evidence>
<dbReference type="InterPro" id="IPR011990">
    <property type="entry name" value="TPR-like_helical_dom_sf"/>
</dbReference>
<dbReference type="Pfam" id="PF01435">
    <property type="entry name" value="Peptidase_M48"/>
    <property type="match status" value="1"/>
</dbReference>
<evidence type="ECO:0000256" key="4">
    <source>
        <dbReference type="ARBA" id="ARBA00022801"/>
    </source>
</evidence>
<reference evidence="9 10" key="1">
    <citation type="submission" date="2017-07" db="EMBL/GenBank/DDBJ databases">
        <title>Niveispirillum cyanobacteriorum sp. nov., isolated from cyanobacterial aggregates in a eutrophic lake.</title>
        <authorList>
            <person name="Cai H."/>
        </authorList>
    </citation>
    <scope>NUCLEOTIDE SEQUENCE [LARGE SCALE GENOMIC DNA]</scope>
    <source>
        <strain evidence="10">TH1-14</strain>
    </source>
</reference>
<dbReference type="RefSeq" id="WP_094452670.1">
    <property type="nucleotide sequence ID" value="NZ_NOXU01000011.1"/>
</dbReference>
<dbReference type="PANTHER" id="PTHR22726:SF1">
    <property type="entry name" value="METALLOENDOPEPTIDASE OMA1, MITOCHONDRIAL"/>
    <property type="match status" value="1"/>
</dbReference>
<keyword evidence="10" id="KW-1185">Reference proteome</keyword>
<evidence type="ECO:0000256" key="7">
    <source>
        <dbReference type="SAM" id="SignalP"/>
    </source>
</evidence>
<keyword evidence="7" id="KW-0732">Signal</keyword>
<dbReference type="InterPro" id="IPR051156">
    <property type="entry name" value="Mito/Outer_Membr_Metalloprot"/>
</dbReference>
<dbReference type="GO" id="GO:0051603">
    <property type="term" value="P:proteolysis involved in protein catabolic process"/>
    <property type="evidence" value="ECO:0007669"/>
    <property type="project" value="TreeGrafter"/>
</dbReference>
<dbReference type="EMBL" id="NOXU01000011">
    <property type="protein sequence ID" value="OYQ37694.1"/>
    <property type="molecule type" value="Genomic_DNA"/>
</dbReference>
<comment type="caution">
    <text evidence="9">The sequence shown here is derived from an EMBL/GenBank/DDBJ whole genome shotgun (WGS) entry which is preliminary data.</text>
</comment>
<evidence type="ECO:0000313" key="10">
    <source>
        <dbReference type="Proteomes" id="UP000216998"/>
    </source>
</evidence>
<evidence type="ECO:0000256" key="2">
    <source>
        <dbReference type="ARBA" id="ARBA00022670"/>
    </source>
</evidence>
<dbReference type="PANTHER" id="PTHR22726">
    <property type="entry name" value="METALLOENDOPEPTIDASE OMA1"/>
    <property type="match status" value="1"/>
</dbReference>